<dbReference type="AlphaFoldDB" id="A0A4R8WZ40"/>
<comment type="caution">
    <text evidence="9">The sequence shown here is derived from an EMBL/GenBank/DDBJ whole genome shotgun (WGS) entry which is preliminary data.</text>
</comment>
<evidence type="ECO:0000313" key="9">
    <source>
        <dbReference type="EMBL" id="TFC20036.1"/>
    </source>
</evidence>
<dbReference type="Proteomes" id="UP000298412">
    <property type="component" value="Unassembled WGS sequence"/>
</dbReference>
<feature type="transmembrane region" description="Helical" evidence="7">
    <location>
        <begin position="39"/>
        <end position="58"/>
    </location>
</feature>
<feature type="compositionally biased region" description="Low complexity" evidence="6">
    <location>
        <begin position="109"/>
        <end position="127"/>
    </location>
</feature>
<evidence type="ECO:0000259" key="8">
    <source>
        <dbReference type="Pfam" id="PF13396"/>
    </source>
</evidence>
<keyword evidence="3 7" id="KW-0812">Transmembrane</keyword>
<feature type="region of interest" description="Disordered" evidence="6">
    <location>
        <begin position="94"/>
        <end position="165"/>
    </location>
</feature>
<sequence>MVKVWIVVGLAVVILTVYSLVDCATTARNRVRGLPRWVWMFVIFLVPVVGPLLWLIVGRGRRGAGIIRSMAPDDDLDFLKGLGRQKTDEERIRALEQELADLDKPDPRTGSTGTPGSAGSTGTPGSAGSTGGTGSTGATGSADNAGFDPKQADPGEGELPGRRDA</sequence>
<keyword evidence="10" id="KW-1185">Reference proteome</keyword>
<evidence type="ECO:0000256" key="3">
    <source>
        <dbReference type="ARBA" id="ARBA00022692"/>
    </source>
</evidence>
<feature type="domain" description="Cardiolipin synthase N-terminal" evidence="8">
    <location>
        <begin position="14"/>
        <end position="59"/>
    </location>
</feature>
<keyword evidence="2" id="KW-1003">Cell membrane</keyword>
<dbReference type="OrthoDB" id="3298527at2"/>
<reference evidence="9 10" key="1">
    <citation type="submission" date="2019-03" db="EMBL/GenBank/DDBJ databases">
        <title>Genomics of glacier-inhabiting Cryobacterium strains.</title>
        <authorList>
            <person name="Liu Q."/>
            <person name="Xin Y.-H."/>
        </authorList>
    </citation>
    <scope>NUCLEOTIDE SEQUENCE [LARGE SCALE GENOMIC DNA]</scope>
    <source>
        <strain evidence="9 10">MDT1-3</strain>
    </source>
</reference>
<evidence type="ECO:0000313" key="10">
    <source>
        <dbReference type="Proteomes" id="UP000298412"/>
    </source>
</evidence>
<evidence type="ECO:0000256" key="1">
    <source>
        <dbReference type="ARBA" id="ARBA00004651"/>
    </source>
</evidence>
<gene>
    <name evidence="9" type="ORF">E3O19_01300</name>
</gene>
<accession>A0A4R8WZ40</accession>
<feature type="compositionally biased region" description="Gly residues" evidence="6">
    <location>
        <begin position="128"/>
        <end position="137"/>
    </location>
</feature>
<evidence type="ECO:0000256" key="2">
    <source>
        <dbReference type="ARBA" id="ARBA00022475"/>
    </source>
</evidence>
<evidence type="ECO:0000256" key="5">
    <source>
        <dbReference type="ARBA" id="ARBA00023136"/>
    </source>
</evidence>
<dbReference type="GO" id="GO:0005886">
    <property type="term" value="C:plasma membrane"/>
    <property type="evidence" value="ECO:0007669"/>
    <property type="project" value="UniProtKB-SubCell"/>
</dbReference>
<dbReference type="InterPro" id="IPR027379">
    <property type="entry name" value="CLS_N"/>
</dbReference>
<proteinExistence type="predicted"/>
<evidence type="ECO:0000256" key="7">
    <source>
        <dbReference type="SAM" id="Phobius"/>
    </source>
</evidence>
<keyword evidence="4 7" id="KW-1133">Transmembrane helix</keyword>
<comment type="subcellular location">
    <subcellularLocation>
        <location evidence="1">Cell membrane</location>
        <topology evidence="1">Multi-pass membrane protein</topology>
    </subcellularLocation>
</comment>
<feature type="compositionally biased region" description="Basic and acidic residues" evidence="6">
    <location>
        <begin position="94"/>
        <end position="107"/>
    </location>
</feature>
<dbReference type="Pfam" id="PF13396">
    <property type="entry name" value="PLDc_N"/>
    <property type="match status" value="1"/>
</dbReference>
<protein>
    <recommendedName>
        <fullName evidence="8">Cardiolipin synthase N-terminal domain-containing protein</fullName>
    </recommendedName>
</protein>
<name>A0A4R8WZ40_9MICO</name>
<keyword evidence="5 7" id="KW-0472">Membrane</keyword>
<dbReference type="RefSeq" id="WP_134564818.1">
    <property type="nucleotide sequence ID" value="NZ_SOFP01000009.1"/>
</dbReference>
<dbReference type="EMBL" id="SOFP01000009">
    <property type="protein sequence ID" value="TFC20036.1"/>
    <property type="molecule type" value="Genomic_DNA"/>
</dbReference>
<organism evidence="9 10">
    <name type="scientific">Cryobacterium algoritolerans</name>
    <dbReference type="NCBI Taxonomy" id="1259184"/>
    <lineage>
        <taxon>Bacteria</taxon>
        <taxon>Bacillati</taxon>
        <taxon>Actinomycetota</taxon>
        <taxon>Actinomycetes</taxon>
        <taxon>Micrococcales</taxon>
        <taxon>Microbacteriaceae</taxon>
        <taxon>Cryobacterium</taxon>
    </lineage>
</organism>
<evidence type="ECO:0000256" key="6">
    <source>
        <dbReference type="SAM" id="MobiDB-lite"/>
    </source>
</evidence>
<evidence type="ECO:0000256" key="4">
    <source>
        <dbReference type="ARBA" id="ARBA00022989"/>
    </source>
</evidence>